<feature type="region of interest" description="Disordered" evidence="3">
    <location>
        <begin position="828"/>
        <end position="847"/>
    </location>
</feature>
<evidence type="ECO:0000313" key="5">
    <source>
        <dbReference type="EMBL" id="CEM15220.1"/>
    </source>
</evidence>
<dbReference type="EMBL" id="CDMZ01000480">
    <property type="protein sequence ID" value="CEM15220.1"/>
    <property type="molecule type" value="Genomic_DNA"/>
</dbReference>
<dbReference type="PANTHER" id="PTHR22870">
    <property type="entry name" value="REGULATOR OF CHROMOSOME CONDENSATION"/>
    <property type="match status" value="1"/>
</dbReference>
<feature type="repeat" description="RCC1" evidence="2">
    <location>
        <begin position="288"/>
        <end position="339"/>
    </location>
</feature>
<feature type="repeat" description="RCC1" evidence="2">
    <location>
        <begin position="382"/>
        <end position="474"/>
    </location>
</feature>
<dbReference type="SUPFAM" id="SSF50985">
    <property type="entry name" value="RCC1/BLIP-II"/>
    <property type="match status" value="2"/>
</dbReference>
<dbReference type="Pfam" id="PF00415">
    <property type="entry name" value="RCC1"/>
    <property type="match status" value="3"/>
</dbReference>
<dbReference type="Gene3D" id="2.130.10.30">
    <property type="entry name" value="Regulator of chromosome condensation 1/beta-lactamase-inhibitor protein II"/>
    <property type="match status" value="3"/>
</dbReference>
<dbReference type="InterPro" id="IPR009091">
    <property type="entry name" value="RCC1/BLIP-II"/>
</dbReference>
<dbReference type="PROSITE" id="PS00626">
    <property type="entry name" value="RCC1_2"/>
    <property type="match status" value="4"/>
</dbReference>
<feature type="repeat" description="RCC1" evidence="2">
    <location>
        <begin position="606"/>
        <end position="669"/>
    </location>
</feature>
<dbReference type="PROSITE" id="PS50012">
    <property type="entry name" value="RCC1_3"/>
    <property type="match status" value="12"/>
</dbReference>
<evidence type="ECO:0000259" key="4">
    <source>
        <dbReference type="Pfam" id="PF25390"/>
    </source>
</evidence>
<feature type="repeat" description="RCC1" evidence="2">
    <location>
        <begin position="792"/>
        <end position="856"/>
    </location>
</feature>
<organism evidence="5">
    <name type="scientific">Chromera velia CCMP2878</name>
    <dbReference type="NCBI Taxonomy" id="1169474"/>
    <lineage>
        <taxon>Eukaryota</taxon>
        <taxon>Sar</taxon>
        <taxon>Alveolata</taxon>
        <taxon>Colpodellida</taxon>
        <taxon>Chromeraceae</taxon>
        <taxon>Chromera</taxon>
    </lineage>
</organism>
<feature type="repeat" description="RCC1" evidence="2">
    <location>
        <begin position="528"/>
        <end position="578"/>
    </location>
</feature>
<name>A0A0G4FMC9_9ALVE</name>
<sequence>MTTQVTDSFDPYSLTKVACGLNHTLAVGLADFDVDDAASAWAKTDLYAWGKPSLFIGCDIKVDNRTSKVGKDTEIGGALKSPVPLERFKKSHVFTVACGTHHSVAVERKKKGNHFGGRVFAWGLGNRGRLGFSYRDQADGEEPEDKQWYSKGPKLVKFKRTEAHLYIARVTCGSDHTLALSEDGRLFSWGVGAFGALGTGKTEDVHYPVQVHIGEDERVFHASAGAKHSIVCTRKGLCFSWGHGANGRLGLGHSRNVLEPEMLESLRHKPVKFVAAGESHSAVIGRAGDVLTFGAGTYGRLGHGEDSDSPVPRQILGLKEEVIVQVACGTFHNLALTQGGKLFAWGSGAPVGIGGGSDSVVVGVPQQVACSTYHSVALRADGTILAWGISGGGHRLGLDREGNEWTPQIIPELRDLGDVDHFKLVKGSRDSAGERDQGKAGGEQEEAVERQGGGGSGVVEIACGGAHSAAVNMNGVLFLWGSGDKGQLGSGAARLEDVSAPRPLRNFSRGVRKVACGGEHTLVATVFGEAYAWGRGKEGQLGNGNTRDRSEPTPIGSGLVGVFDVACGEDFSACLVSPEVQTENTCPAKGMDGGAGALGIKKTLSGKLYTWGSAELGKLGHGHEFTSGCLLAPREVAALSRLGVPVGPEGALVRQVACCAFHTGAIVSEDGRESVGPVYLWGKKDCVCSVDHLLVPTRLEGVEVSGLRFREIACGDEHTLMVKAGNPPQVWAFGSNQKDQLALGKKDSDRMMATPWVDRPLQVQSFNITQVVSKIATGPHHALALMRAPVGGEVLSWGLAANGRLGLGEKRRKTIDSPETIQAEWNSERKEAKGAETGEEKVEKRGGTHGLLRLKNLEATLTAGGVLPSFGVIQSLLQMEGPEHTQESLRSLQQDIAKSFKGFLKSIDQYQQTSEVEAELRTNFFPGLPIFNPDVLPTSGTMRSPAGIRKNLTRFRVYADIANARIRHLFLALCRLMCTQEVEMTTDEADIFRPDRSVFAQVFRVFVQKDIFCGAAAWDRMWRMSTEIDNEFRDLYVNVEDGGGSLTPTYYWEADQVVNLGLIIQKSFIPATADVCSCAAEPCKFVVDTAKKQLQRRGMKLGDGDRANDTSFFRPLMKLVVTGLLLPLVEGVADTRREAAMRAGNDADLVVVHNLRGISGILRSIAGFPEDQLGIGLEPEDGKNPKQRVSASHLRTRLKQVEEDVKDQLIHVLLKSAESPIDLDVQVESICGGAQVPFPPSQLKNKTKENLVFCRYSLAPVPQRLAPRQRAFGQDGELLSLIKPFEYVDSFEQKFLLQEVMRRMETKLKSRTFAELAEELDRLREGELKKQPPDFEGAGRVQNAIRTLEDMRKHDTNPEQLALWIIRNIMARKEYLAYLTQLKSFSNRIEEARARYESIRQVQTEERDAVNLIKESVEAPSESFAYFKLRKLKVIPDPENEAEEDGEDAFLPLRFVFTAKLSETALKLERAETRGARARSKKDTASTLRHGWTVVVMHIEREAKAVGEFIITPDMLADMKRTEKTGRTTFANFVTFQHEQLLQLLTNILQKKSNKYGWDICRCCCGGPPRTKTAEEEEEGDEDGEGADGGDSGSPGERGNNGARKGDQKPLIESAPPAAQRSSLGSSGGS</sequence>
<feature type="repeat" description="RCC1" evidence="2">
    <location>
        <begin position="475"/>
        <end position="527"/>
    </location>
</feature>
<feature type="region of interest" description="Disordered" evidence="3">
    <location>
        <begin position="427"/>
        <end position="454"/>
    </location>
</feature>
<feature type="repeat" description="RCC1" evidence="2">
    <location>
        <begin position="236"/>
        <end position="287"/>
    </location>
</feature>
<feature type="repeat" description="RCC1" evidence="2">
    <location>
        <begin position="676"/>
        <end position="725"/>
    </location>
</feature>
<feature type="domain" description="RCC1-like" evidence="4">
    <location>
        <begin position="117"/>
        <end position="358"/>
    </location>
</feature>
<evidence type="ECO:0000256" key="3">
    <source>
        <dbReference type="SAM" id="MobiDB-lite"/>
    </source>
</evidence>
<feature type="compositionally biased region" description="Basic and acidic residues" evidence="3">
    <location>
        <begin position="427"/>
        <end position="438"/>
    </location>
</feature>
<accession>A0A0G4FMC9</accession>
<dbReference type="PhylomeDB" id="A0A0G4FMC9"/>
<dbReference type="VEuPathDB" id="CryptoDB:Cvel_17757"/>
<dbReference type="InterPro" id="IPR000408">
    <property type="entry name" value="Reg_chr_condens"/>
</dbReference>
<dbReference type="Pfam" id="PF13540">
    <property type="entry name" value="RCC1_2"/>
    <property type="match status" value="1"/>
</dbReference>
<feature type="region of interest" description="Disordered" evidence="3">
    <location>
        <begin position="1570"/>
        <end position="1630"/>
    </location>
</feature>
<gene>
    <name evidence="5" type="ORF">Cvel_17757</name>
</gene>
<keyword evidence="1" id="KW-0677">Repeat</keyword>
<feature type="compositionally biased region" description="Basic and acidic residues" evidence="3">
    <location>
        <begin position="828"/>
        <end position="846"/>
    </location>
</feature>
<evidence type="ECO:0000256" key="2">
    <source>
        <dbReference type="PROSITE-ProRule" id="PRU00235"/>
    </source>
</evidence>
<dbReference type="InterPro" id="IPR058923">
    <property type="entry name" value="RCC1-like_dom"/>
</dbReference>
<dbReference type="Pfam" id="PF25390">
    <property type="entry name" value="WD40_RLD"/>
    <property type="match status" value="1"/>
</dbReference>
<feature type="repeat" description="RCC1" evidence="2">
    <location>
        <begin position="184"/>
        <end position="235"/>
    </location>
</feature>
<protein>
    <recommendedName>
        <fullName evidence="4">RCC1-like domain-containing protein</fullName>
    </recommendedName>
</protein>
<feature type="repeat" description="RCC1" evidence="2">
    <location>
        <begin position="117"/>
        <end position="183"/>
    </location>
</feature>
<proteinExistence type="predicted"/>
<dbReference type="InterPro" id="IPR051210">
    <property type="entry name" value="Ub_ligase/GEF_domain"/>
</dbReference>
<dbReference type="PRINTS" id="PR00633">
    <property type="entry name" value="RCCNDNSATION"/>
</dbReference>
<dbReference type="PANTHER" id="PTHR22870:SF408">
    <property type="entry name" value="OS09G0560450 PROTEIN"/>
    <property type="match status" value="1"/>
</dbReference>
<feature type="repeat" description="RCC1" evidence="2">
    <location>
        <begin position="728"/>
        <end position="788"/>
    </location>
</feature>
<reference evidence="5" key="1">
    <citation type="submission" date="2014-11" db="EMBL/GenBank/DDBJ databases">
        <authorList>
            <person name="Otto D Thomas"/>
            <person name="Naeem Raeece"/>
        </authorList>
    </citation>
    <scope>NUCLEOTIDE SEQUENCE</scope>
</reference>
<feature type="repeat" description="RCC1" evidence="2">
    <location>
        <begin position="44"/>
        <end position="109"/>
    </location>
</feature>
<evidence type="ECO:0000256" key="1">
    <source>
        <dbReference type="ARBA" id="ARBA00022737"/>
    </source>
</evidence>
<feature type="compositionally biased region" description="Polar residues" evidence="3">
    <location>
        <begin position="1620"/>
        <end position="1630"/>
    </location>
</feature>
<feature type="compositionally biased region" description="Acidic residues" evidence="3">
    <location>
        <begin position="1575"/>
        <end position="1588"/>
    </location>
</feature>